<dbReference type="InterPro" id="IPR022742">
    <property type="entry name" value="Hydrolase_4"/>
</dbReference>
<evidence type="ECO:0000259" key="1">
    <source>
        <dbReference type="Pfam" id="PF12146"/>
    </source>
</evidence>
<reference evidence="2 3" key="1">
    <citation type="journal article" date="2016" name="Nat. Commun.">
        <title>Thousands of microbial genomes shed light on interconnected biogeochemical processes in an aquifer system.</title>
        <authorList>
            <person name="Anantharaman K."/>
            <person name="Brown C.T."/>
            <person name="Hug L.A."/>
            <person name="Sharon I."/>
            <person name="Castelle C.J."/>
            <person name="Probst A.J."/>
            <person name="Thomas B.C."/>
            <person name="Singh A."/>
            <person name="Wilkins M.J."/>
            <person name="Karaoz U."/>
            <person name="Brodie E.L."/>
            <person name="Williams K.H."/>
            <person name="Hubbard S.S."/>
            <person name="Banfield J.F."/>
        </authorList>
    </citation>
    <scope>NUCLEOTIDE SEQUENCE [LARGE SCALE GENOMIC DNA]</scope>
</reference>
<feature type="domain" description="Serine aminopeptidase S33" evidence="1">
    <location>
        <begin position="26"/>
        <end position="141"/>
    </location>
</feature>
<name>A0A1F7W4E7_9BACT</name>
<accession>A0A1F7W4E7</accession>
<organism evidence="2 3">
    <name type="scientific">Candidatus Uhrbacteria bacterium RIFOXYB2_FULL_45_11</name>
    <dbReference type="NCBI Taxonomy" id="1802421"/>
    <lineage>
        <taxon>Bacteria</taxon>
        <taxon>Candidatus Uhriibacteriota</taxon>
    </lineage>
</organism>
<dbReference type="Proteomes" id="UP000177331">
    <property type="component" value="Unassembled WGS sequence"/>
</dbReference>
<dbReference type="AlphaFoldDB" id="A0A1F7W4E7"/>
<dbReference type="SUPFAM" id="SSF53474">
    <property type="entry name" value="alpha/beta-Hydrolases"/>
    <property type="match status" value="1"/>
</dbReference>
<comment type="caution">
    <text evidence="2">The sequence shown here is derived from an EMBL/GenBank/DDBJ whole genome shotgun (WGS) entry which is preliminary data.</text>
</comment>
<proteinExistence type="predicted"/>
<evidence type="ECO:0000313" key="3">
    <source>
        <dbReference type="Proteomes" id="UP000177331"/>
    </source>
</evidence>
<dbReference type="InterPro" id="IPR029058">
    <property type="entry name" value="AB_hydrolase_fold"/>
</dbReference>
<gene>
    <name evidence="2" type="ORF">A2318_03770</name>
</gene>
<dbReference type="EMBL" id="MGFD01000037">
    <property type="protein sequence ID" value="OGL97693.1"/>
    <property type="molecule type" value="Genomic_DNA"/>
</dbReference>
<protein>
    <recommendedName>
        <fullName evidence="1">Serine aminopeptidase S33 domain-containing protein</fullName>
    </recommendedName>
</protein>
<sequence length="217" mass="23689">MERVVLKTEDDVEIIGTYRSPASPTHAAILLHMMPATKESWDAFATELENAHCASIAIDERGHGESTMNGTLDYHAFDESQQQAKIHDVEAAFAYLRSQGFKESDTVVVGASIGANLAIQFLTMHPQILGAIALSPGLNYRGVKTDGYISQLHAGQRVVLVASDDDDRASAMSSRALHELNPSQTTLIEKHGLGHGTNMLEKDPELTKELIHLLFVK</sequence>
<dbReference type="Gene3D" id="3.40.50.1820">
    <property type="entry name" value="alpha/beta hydrolase"/>
    <property type="match status" value="1"/>
</dbReference>
<dbReference type="STRING" id="1802421.A2318_03770"/>
<dbReference type="Pfam" id="PF12146">
    <property type="entry name" value="Hydrolase_4"/>
    <property type="match status" value="1"/>
</dbReference>
<evidence type="ECO:0000313" key="2">
    <source>
        <dbReference type="EMBL" id="OGL97693.1"/>
    </source>
</evidence>